<accession>A0ABR3Y1Z3</accession>
<feature type="compositionally biased region" description="Basic residues" evidence="2">
    <location>
        <begin position="21"/>
        <end position="36"/>
    </location>
</feature>
<feature type="coiled-coil region" evidence="1">
    <location>
        <begin position="128"/>
        <end position="162"/>
    </location>
</feature>
<feature type="compositionally biased region" description="Basic and acidic residues" evidence="2">
    <location>
        <begin position="71"/>
        <end position="98"/>
    </location>
</feature>
<evidence type="ECO:0000313" key="3">
    <source>
        <dbReference type="EMBL" id="KAL1881764.1"/>
    </source>
</evidence>
<keyword evidence="4" id="KW-1185">Reference proteome</keyword>
<evidence type="ECO:0000313" key="4">
    <source>
        <dbReference type="Proteomes" id="UP001583177"/>
    </source>
</evidence>
<feature type="compositionally biased region" description="Basic and acidic residues" evidence="2">
    <location>
        <begin position="44"/>
        <end position="57"/>
    </location>
</feature>
<feature type="region of interest" description="Disordered" evidence="2">
    <location>
        <begin position="1"/>
        <end position="98"/>
    </location>
</feature>
<keyword evidence="1" id="KW-0175">Coiled coil</keyword>
<evidence type="ECO:0000256" key="2">
    <source>
        <dbReference type="SAM" id="MobiDB-lite"/>
    </source>
</evidence>
<evidence type="ECO:0008006" key="5">
    <source>
        <dbReference type="Google" id="ProtNLM"/>
    </source>
</evidence>
<gene>
    <name evidence="3" type="ORF">Daus18300_000817</name>
</gene>
<protein>
    <recommendedName>
        <fullName evidence="5">BZIP domain-containing protein</fullName>
    </recommendedName>
</protein>
<proteinExistence type="predicted"/>
<dbReference type="EMBL" id="JAWRVE010000005">
    <property type="protein sequence ID" value="KAL1881764.1"/>
    <property type="molecule type" value="Genomic_DNA"/>
</dbReference>
<organism evidence="3 4">
    <name type="scientific">Diaporthe australafricana</name>
    <dbReference type="NCBI Taxonomy" id="127596"/>
    <lineage>
        <taxon>Eukaryota</taxon>
        <taxon>Fungi</taxon>
        <taxon>Dikarya</taxon>
        <taxon>Ascomycota</taxon>
        <taxon>Pezizomycotina</taxon>
        <taxon>Sordariomycetes</taxon>
        <taxon>Sordariomycetidae</taxon>
        <taxon>Diaporthales</taxon>
        <taxon>Diaporthaceae</taxon>
        <taxon>Diaporthe</taxon>
    </lineage>
</organism>
<dbReference type="Proteomes" id="UP001583177">
    <property type="component" value="Unassembled WGS sequence"/>
</dbReference>
<name>A0ABR3Y1Z3_9PEZI</name>
<comment type="caution">
    <text evidence="3">The sequence shown here is derived from an EMBL/GenBank/DDBJ whole genome shotgun (WGS) entry which is preliminary data.</text>
</comment>
<evidence type="ECO:0000256" key="1">
    <source>
        <dbReference type="SAM" id="Coils"/>
    </source>
</evidence>
<reference evidence="3 4" key="1">
    <citation type="journal article" date="2024" name="IMA Fungus">
        <title>IMA Genome - F19 : A genome assembly and annotation guide to empower mycologists, including annotated draft genome sequences of Ceratocystis pirilliformis, Diaporthe australafricana, Fusarium ophioides, Paecilomyces lecythidis, and Sporothrix stenoceras.</title>
        <authorList>
            <person name="Aylward J."/>
            <person name="Wilson A.M."/>
            <person name="Visagie C.M."/>
            <person name="Spraker J."/>
            <person name="Barnes I."/>
            <person name="Buitendag C."/>
            <person name="Ceriani C."/>
            <person name="Del Mar Angel L."/>
            <person name="du Plessis D."/>
            <person name="Fuchs T."/>
            <person name="Gasser K."/>
            <person name="Kramer D."/>
            <person name="Li W."/>
            <person name="Munsamy K."/>
            <person name="Piso A."/>
            <person name="Price J.L."/>
            <person name="Sonnekus B."/>
            <person name="Thomas C."/>
            <person name="van der Nest A."/>
            <person name="van Dijk A."/>
            <person name="van Heerden A."/>
            <person name="van Vuuren N."/>
            <person name="Yilmaz N."/>
            <person name="Duong T.A."/>
            <person name="van der Merwe N.A."/>
            <person name="Wingfield M.J."/>
            <person name="Wingfield B.D."/>
        </authorList>
    </citation>
    <scope>NUCLEOTIDE SEQUENCE [LARGE SCALE GENOMIC DNA]</scope>
    <source>
        <strain evidence="3 4">CMW 18300</strain>
    </source>
</reference>
<sequence length="210" mass="24006">MDFDKYSLRDLNSYQRENLRSRQKKRPGQSRRRRAAARAAAAKAEAESQSHSSKDGGGHSTAPQQPLPQDPTHELDLPDERNTREQEVAREETPEAMILDRHVEDITQHPTEASADDIEAEKDGPITMRRLTNDIAVLQSEMKKLARENSMLKTDLEKEREAHAEYQGQVNQEFRVYCLGMRVLAQRLGQDPGEFMQRMRSEAEEGSSFV</sequence>